<dbReference type="PROSITE" id="PS51257">
    <property type="entry name" value="PROKAR_LIPOPROTEIN"/>
    <property type="match status" value="1"/>
</dbReference>
<accession>A0A365P1Q8</accession>
<dbReference type="RefSeq" id="WP_113989077.1">
    <property type="nucleotide sequence ID" value="NZ_QLST01000008.1"/>
</dbReference>
<protein>
    <submittedName>
        <fullName evidence="1">DUF4920 domain-containing protein</fullName>
    </submittedName>
</protein>
<name>A0A365P1Q8_9FLAO</name>
<evidence type="ECO:0000313" key="2">
    <source>
        <dbReference type="Proteomes" id="UP000253319"/>
    </source>
</evidence>
<reference evidence="1 2" key="1">
    <citation type="submission" date="2018-06" db="EMBL/GenBank/DDBJ databases">
        <title>Flavobacterium tibetense sp. nov., isolated from a wetland YonghuCo on Tibetan Plateau.</title>
        <authorList>
            <person name="Xing P."/>
            <person name="Phurbu D."/>
            <person name="Lu H."/>
        </authorList>
    </citation>
    <scope>NUCLEOTIDE SEQUENCE [LARGE SCALE GENOMIC DNA]</scope>
    <source>
        <strain evidence="1 2">YH5</strain>
    </source>
</reference>
<dbReference type="InterPro" id="IPR032577">
    <property type="entry name" value="DUF4920"/>
</dbReference>
<proteinExistence type="predicted"/>
<evidence type="ECO:0000313" key="1">
    <source>
        <dbReference type="EMBL" id="RBA28312.1"/>
    </source>
</evidence>
<gene>
    <name evidence="1" type="ORF">DPN68_07730</name>
</gene>
<keyword evidence="2" id="KW-1185">Reference proteome</keyword>
<sequence length="165" mass="18025">MKNIFLMLSLALVVASCKKNETEVAVVEEPTVEYAVFGDSIVAAEALSNEEMAAMYASLKEGDTINVKFKSAINEVCQKKGCWMTLDLAEEKQAFVKFKDYGFFVPMNAQEKEVIVSGKAYVGIESVDELKHYAKDAGKSQAAIDSIVAPKVTYSFMADGVLIAK</sequence>
<dbReference type="Pfam" id="PF16267">
    <property type="entry name" value="DUF4920"/>
    <property type="match status" value="1"/>
</dbReference>
<dbReference type="OrthoDB" id="129527at2"/>
<dbReference type="EMBL" id="QLST01000008">
    <property type="protein sequence ID" value="RBA28312.1"/>
    <property type="molecule type" value="Genomic_DNA"/>
</dbReference>
<comment type="caution">
    <text evidence="1">The sequence shown here is derived from an EMBL/GenBank/DDBJ whole genome shotgun (WGS) entry which is preliminary data.</text>
</comment>
<organism evidence="1 2">
    <name type="scientific">Flavobacterium tibetense</name>
    <dbReference type="NCBI Taxonomy" id="2233533"/>
    <lineage>
        <taxon>Bacteria</taxon>
        <taxon>Pseudomonadati</taxon>
        <taxon>Bacteroidota</taxon>
        <taxon>Flavobacteriia</taxon>
        <taxon>Flavobacteriales</taxon>
        <taxon>Flavobacteriaceae</taxon>
        <taxon>Flavobacterium</taxon>
    </lineage>
</organism>
<dbReference type="Proteomes" id="UP000253319">
    <property type="component" value="Unassembled WGS sequence"/>
</dbReference>
<dbReference type="AlphaFoldDB" id="A0A365P1Q8"/>